<evidence type="ECO:0000313" key="2">
    <source>
        <dbReference type="EMBL" id="EUB58085.1"/>
    </source>
</evidence>
<name>W6UAI2_ECHGR</name>
<dbReference type="EMBL" id="APAU02000068">
    <property type="protein sequence ID" value="EUB58085.1"/>
    <property type="molecule type" value="Genomic_DNA"/>
</dbReference>
<evidence type="ECO:0000313" key="3">
    <source>
        <dbReference type="Proteomes" id="UP000019149"/>
    </source>
</evidence>
<feature type="region of interest" description="Disordered" evidence="1">
    <location>
        <begin position="62"/>
        <end position="83"/>
    </location>
</feature>
<reference evidence="2 3" key="1">
    <citation type="journal article" date="2013" name="Nat. Genet.">
        <title>The genome of the hydatid tapeworm Echinococcus granulosus.</title>
        <authorList>
            <person name="Zheng H."/>
            <person name="Zhang W."/>
            <person name="Zhang L."/>
            <person name="Zhang Z."/>
            <person name="Li J."/>
            <person name="Lu G."/>
            <person name="Zhu Y."/>
            <person name="Wang Y."/>
            <person name="Huang Y."/>
            <person name="Liu J."/>
            <person name="Kang H."/>
            <person name="Chen J."/>
            <person name="Wang L."/>
            <person name="Chen A."/>
            <person name="Yu S."/>
            <person name="Gao Z."/>
            <person name="Jin L."/>
            <person name="Gu W."/>
            <person name="Wang Z."/>
            <person name="Zhao L."/>
            <person name="Shi B."/>
            <person name="Wen H."/>
            <person name="Lin R."/>
            <person name="Jones M.K."/>
            <person name="Brejova B."/>
            <person name="Vinar T."/>
            <person name="Zhao G."/>
            <person name="McManus D.P."/>
            <person name="Chen Z."/>
            <person name="Zhou Y."/>
            <person name="Wang S."/>
        </authorList>
    </citation>
    <scope>NUCLEOTIDE SEQUENCE [LARGE SCALE GENOMIC DNA]</scope>
</reference>
<organism evidence="2 3">
    <name type="scientific">Echinococcus granulosus</name>
    <name type="common">Hydatid tapeworm</name>
    <dbReference type="NCBI Taxonomy" id="6210"/>
    <lineage>
        <taxon>Eukaryota</taxon>
        <taxon>Metazoa</taxon>
        <taxon>Spiralia</taxon>
        <taxon>Lophotrochozoa</taxon>
        <taxon>Platyhelminthes</taxon>
        <taxon>Cestoda</taxon>
        <taxon>Eucestoda</taxon>
        <taxon>Cyclophyllidea</taxon>
        <taxon>Taeniidae</taxon>
        <taxon>Echinococcus</taxon>
        <taxon>Echinococcus granulosus group</taxon>
    </lineage>
</organism>
<accession>W6UAI2</accession>
<dbReference type="GeneID" id="36342720"/>
<dbReference type="KEGG" id="egl:EGR_07005"/>
<comment type="caution">
    <text evidence="2">The sequence shown here is derived from an EMBL/GenBank/DDBJ whole genome shotgun (WGS) entry which is preliminary data.</text>
</comment>
<feature type="compositionally biased region" description="Low complexity" evidence="1">
    <location>
        <begin position="62"/>
        <end position="77"/>
    </location>
</feature>
<dbReference type="STRING" id="6210.W6UAI2"/>
<protein>
    <submittedName>
        <fullName evidence="2">Uncharacterized protein</fullName>
    </submittedName>
</protein>
<dbReference type="CTD" id="36342720"/>
<dbReference type="RefSeq" id="XP_024349281.1">
    <property type="nucleotide sequence ID" value="XM_024496254.1"/>
</dbReference>
<gene>
    <name evidence="2" type="ORF">EGR_07005</name>
</gene>
<dbReference type="Proteomes" id="UP000019149">
    <property type="component" value="Unassembled WGS sequence"/>
</dbReference>
<dbReference type="AlphaFoldDB" id="W6UAI2"/>
<dbReference type="OrthoDB" id="6281353at2759"/>
<keyword evidence="3" id="KW-1185">Reference proteome</keyword>
<evidence type="ECO:0000256" key="1">
    <source>
        <dbReference type="SAM" id="MobiDB-lite"/>
    </source>
</evidence>
<proteinExistence type="predicted"/>
<sequence length="245" mass="26385">MQACGADVYALHARTHACSNANVSYLAISPGERAPVSLLSCVSSLFPIFISLSLSRLPSHYHPNPSNPPRSSHPISSFEMQVSGSTRQEKDWSAFIPNGGFGVKRPPRLIGLGPSPTAVNFLQEELGHNPTPETINSSFFNRHPQLSKFSTHGGKGPSHAELRSDFEMRELMSLTGSPMVEAGDFGCSPPKDSQEGRAIRALADLFMCPATTFPLSVGLFYDTVSTANASNHQSSSLKQLEGEVL</sequence>